<dbReference type="PANTHER" id="PTHR46696">
    <property type="entry name" value="P450, PUTATIVE (EUROFUNG)-RELATED"/>
    <property type="match status" value="1"/>
</dbReference>
<protein>
    <submittedName>
        <fullName evidence="10">Cytochrome</fullName>
    </submittedName>
</protein>
<evidence type="ECO:0000256" key="4">
    <source>
        <dbReference type="ARBA" id="ARBA00022723"/>
    </source>
</evidence>
<comment type="cofactor">
    <cofactor evidence="1">
        <name>heme</name>
        <dbReference type="ChEBI" id="CHEBI:30413"/>
    </cofactor>
</comment>
<keyword evidence="6 8" id="KW-0408">Iron</keyword>
<dbReference type="RefSeq" id="WP_077120205.1">
    <property type="nucleotide sequence ID" value="NZ_MUKP01000017.1"/>
</dbReference>
<dbReference type="SUPFAM" id="SSF48264">
    <property type="entry name" value="Cytochrome P450"/>
    <property type="match status" value="1"/>
</dbReference>
<comment type="caution">
    <text evidence="10">The sequence shown here is derived from an EMBL/GenBank/DDBJ whole genome shotgun (WGS) entry which is preliminary data.</text>
</comment>
<dbReference type="InterPro" id="IPR002397">
    <property type="entry name" value="Cyt_P450_B"/>
</dbReference>
<dbReference type="CDD" id="cd11029">
    <property type="entry name" value="CYP107-like"/>
    <property type="match status" value="1"/>
</dbReference>
<dbReference type="Gene3D" id="1.10.630.10">
    <property type="entry name" value="Cytochrome P450"/>
    <property type="match status" value="1"/>
</dbReference>
<dbReference type="OrthoDB" id="4133219at2"/>
<dbReference type="GO" id="GO:0004497">
    <property type="term" value="F:monooxygenase activity"/>
    <property type="evidence" value="ECO:0007669"/>
    <property type="project" value="UniProtKB-KW"/>
</dbReference>
<dbReference type="PRINTS" id="PR00385">
    <property type="entry name" value="P450"/>
</dbReference>
<gene>
    <name evidence="10" type="ORF">B0T46_21430</name>
</gene>
<comment type="similarity">
    <text evidence="2 8">Belongs to the cytochrome P450 family.</text>
</comment>
<dbReference type="InterPro" id="IPR017972">
    <property type="entry name" value="Cyt_P450_CS"/>
</dbReference>
<evidence type="ECO:0000256" key="6">
    <source>
        <dbReference type="ARBA" id="ARBA00023004"/>
    </source>
</evidence>
<dbReference type="FunFam" id="1.10.630.10:FF:000018">
    <property type="entry name" value="Cytochrome P450 monooxygenase"/>
    <property type="match status" value="1"/>
</dbReference>
<dbReference type="InterPro" id="IPR036396">
    <property type="entry name" value="Cyt_P450_sf"/>
</dbReference>
<dbReference type="GO" id="GO:0020037">
    <property type="term" value="F:heme binding"/>
    <property type="evidence" value="ECO:0007669"/>
    <property type="project" value="InterPro"/>
</dbReference>
<dbReference type="PANTHER" id="PTHR46696:SF1">
    <property type="entry name" value="CYTOCHROME P450 YJIB-RELATED"/>
    <property type="match status" value="1"/>
</dbReference>
<accession>A0A1W0BAS7</accession>
<dbReference type="InterPro" id="IPR001128">
    <property type="entry name" value="Cyt_P450"/>
</dbReference>
<keyword evidence="3 8" id="KW-0349">Heme</keyword>
<dbReference type="PRINTS" id="PR00359">
    <property type="entry name" value="BP450"/>
</dbReference>
<name>A0A1W0BAS7_9NOCA</name>
<dbReference type="GO" id="GO:0005506">
    <property type="term" value="F:iron ion binding"/>
    <property type="evidence" value="ECO:0007669"/>
    <property type="project" value="InterPro"/>
</dbReference>
<dbReference type="GO" id="GO:0016705">
    <property type="term" value="F:oxidoreductase activity, acting on paired donors, with incorporation or reduction of molecular oxygen"/>
    <property type="evidence" value="ECO:0007669"/>
    <property type="project" value="InterPro"/>
</dbReference>
<dbReference type="EMBL" id="MUMY01000020">
    <property type="protein sequence ID" value="ONM46806.1"/>
    <property type="molecule type" value="Genomic_DNA"/>
</dbReference>
<evidence type="ECO:0000256" key="5">
    <source>
        <dbReference type="ARBA" id="ARBA00023002"/>
    </source>
</evidence>
<evidence type="ECO:0000313" key="11">
    <source>
        <dbReference type="Proteomes" id="UP000188836"/>
    </source>
</evidence>
<dbReference type="Proteomes" id="UP000188836">
    <property type="component" value="Unassembled WGS sequence"/>
</dbReference>
<evidence type="ECO:0000256" key="2">
    <source>
        <dbReference type="ARBA" id="ARBA00010617"/>
    </source>
</evidence>
<dbReference type="AlphaFoldDB" id="A0A1W0BAS7"/>
<evidence type="ECO:0000313" key="10">
    <source>
        <dbReference type="EMBL" id="ONM46806.1"/>
    </source>
</evidence>
<dbReference type="Pfam" id="PF00067">
    <property type="entry name" value="p450"/>
    <property type="match status" value="2"/>
</dbReference>
<evidence type="ECO:0000256" key="3">
    <source>
        <dbReference type="ARBA" id="ARBA00022617"/>
    </source>
</evidence>
<sequence>MTDLHTDTGTGAPIILDATGADIPAEATRLRERGPLVLVELPHGVRAWAVTEFDLLIQLFRDPRVSKDARKHWPKFSNGEVGEDWPLYPWVAVENMFTAYGADHRRLRRLIGPAFTPRRTEALRPRIQQITSELLDTLASRQAGTVVDLREEFAAQVPLRVISELMGLPTDLQSGLRKCVDRIFATGTSHDAKQNFADMAALLAELVARRRTDPGDDMASLLITERDEHGDRLTEQELIHTLLLMVSAGYETTVNLLDHATYLLLTEPDLLAQLRAGHFTWPDLIEETLRYAPPVAHLPLRYAVDDIDIAGHRIGKGEAILASFITANRDPHRHGATAEIFDPTRRAKEHLSFGYGVHHCLGAPLARLEATIALPALFDRFPNIQLAPRTRDDQNKPENSPPTPHKTAPLETLDSFISHGHKTLPVHLNHGHASRQP</sequence>
<dbReference type="PROSITE" id="PS00086">
    <property type="entry name" value="CYTOCHROME_P450"/>
    <property type="match status" value="1"/>
</dbReference>
<keyword evidence="7 8" id="KW-0503">Monooxygenase</keyword>
<feature type="region of interest" description="Disordered" evidence="9">
    <location>
        <begin position="388"/>
        <end position="412"/>
    </location>
</feature>
<evidence type="ECO:0000256" key="9">
    <source>
        <dbReference type="SAM" id="MobiDB-lite"/>
    </source>
</evidence>
<evidence type="ECO:0000256" key="1">
    <source>
        <dbReference type="ARBA" id="ARBA00001971"/>
    </source>
</evidence>
<proteinExistence type="inferred from homology"/>
<evidence type="ECO:0000256" key="7">
    <source>
        <dbReference type="ARBA" id="ARBA00023033"/>
    </source>
</evidence>
<keyword evidence="4 8" id="KW-0479">Metal-binding</keyword>
<organism evidence="10 11">
    <name type="scientific">Nocardia donostiensis</name>
    <dbReference type="NCBI Taxonomy" id="1538463"/>
    <lineage>
        <taxon>Bacteria</taxon>
        <taxon>Bacillati</taxon>
        <taxon>Actinomycetota</taxon>
        <taxon>Actinomycetes</taxon>
        <taxon>Mycobacteriales</taxon>
        <taxon>Nocardiaceae</taxon>
        <taxon>Nocardia</taxon>
    </lineage>
</organism>
<reference evidence="10 11" key="1">
    <citation type="journal article" date="2016" name="Antonie Van Leeuwenhoek">
        <title>Nocardia donostiensis sp. nov., isolated from human respiratory specimens.</title>
        <authorList>
            <person name="Ercibengoa M."/>
            <person name="Bell M."/>
            <person name="Marimon J.M."/>
            <person name="Humrighouse B."/>
            <person name="Klenk H.P."/>
            <person name="Potter G."/>
            <person name="Perez-Trallero E."/>
        </authorList>
    </citation>
    <scope>NUCLEOTIDE SEQUENCE [LARGE SCALE GENOMIC DNA]</scope>
    <source>
        <strain evidence="10 11">X1655</strain>
    </source>
</reference>
<keyword evidence="11" id="KW-1185">Reference proteome</keyword>
<keyword evidence="5 8" id="KW-0560">Oxidoreductase</keyword>
<evidence type="ECO:0000256" key="8">
    <source>
        <dbReference type="RuleBase" id="RU000461"/>
    </source>
</evidence>